<organism evidence="1 2">
    <name type="scientific">Lampropedia hyalina DSM 16112</name>
    <dbReference type="NCBI Taxonomy" id="1122156"/>
    <lineage>
        <taxon>Bacteria</taxon>
        <taxon>Pseudomonadati</taxon>
        <taxon>Pseudomonadota</taxon>
        <taxon>Betaproteobacteria</taxon>
        <taxon>Burkholderiales</taxon>
        <taxon>Comamonadaceae</taxon>
        <taxon>Lampropedia</taxon>
    </lineage>
</organism>
<gene>
    <name evidence="1" type="ORF">SAMN02745117_02424</name>
</gene>
<dbReference type="Proteomes" id="UP000184327">
    <property type="component" value="Unassembled WGS sequence"/>
</dbReference>
<dbReference type="RefSeq" id="WP_143164521.1">
    <property type="nucleotide sequence ID" value="NZ_FQUZ01000034.1"/>
</dbReference>
<name>A0A1M5DM85_9BURK</name>
<evidence type="ECO:0008006" key="3">
    <source>
        <dbReference type="Google" id="ProtNLM"/>
    </source>
</evidence>
<sequence>MSDVANPLPGWMVETSYKYAKLAEIALVMKNDSLELQSEVNAALAVEILLKSLLVEPVHNHQLGTLATRFKLNELKILDTEVASSVQGGRMDRHNLYHLYGCISEHLRKELGLLHHKTSLQEKARVFTKKRYDYEADSKGETFDDTLLHIAGDLIPRFVDYFLQQGSEDPWLLLYKKQPQYFKLPTGISI</sequence>
<evidence type="ECO:0000313" key="2">
    <source>
        <dbReference type="Proteomes" id="UP000184327"/>
    </source>
</evidence>
<dbReference type="STRING" id="1122156.SAMN02745117_02424"/>
<accession>A0A1M5DM85</accession>
<reference evidence="1 2" key="1">
    <citation type="submission" date="2016-11" db="EMBL/GenBank/DDBJ databases">
        <authorList>
            <person name="Jaros S."/>
            <person name="Januszkiewicz K."/>
            <person name="Wedrychowicz H."/>
        </authorList>
    </citation>
    <scope>NUCLEOTIDE SEQUENCE [LARGE SCALE GENOMIC DNA]</scope>
    <source>
        <strain evidence="1 2">DSM 16112</strain>
    </source>
</reference>
<proteinExistence type="predicted"/>
<evidence type="ECO:0000313" key="1">
    <source>
        <dbReference type="EMBL" id="SHF68093.1"/>
    </source>
</evidence>
<dbReference type="EMBL" id="FQUZ01000034">
    <property type="protein sequence ID" value="SHF68093.1"/>
    <property type="molecule type" value="Genomic_DNA"/>
</dbReference>
<protein>
    <recommendedName>
        <fullName evidence="3">HEPN domain-containing protein</fullName>
    </recommendedName>
</protein>
<dbReference type="AlphaFoldDB" id="A0A1M5DM85"/>
<keyword evidence="2" id="KW-1185">Reference proteome</keyword>